<dbReference type="CDD" id="cd06261">
    <property type="entry name" value="TM_PBP2"/>
    <property type="match status" value="1"/>
</dbReference>
<feature type="transmembrane region" description="Helical" evidence="7">
    <location>
        <begin position="125"/>
        <end position="147"/>
    </location>
</feature>
<evidence type="ECO:0000256" key="6">
    <source>
        <dbReference type="ARBA" id="ARBA00023136"/>
    </source>
</evidence>
<sequence length="294" mass="33040">MAHVMAEKQKNIELRKESNKGRRFSKKALIYLLLVIYGLVNAYPMFWMFLNSFKSNIDFAKNPFGLPVQWLFDNYKTAWETAKLGTYFFNSVIVSVAAVAVTIFAGAIASYFLARFAFKWGKMVYAFFVFGMLIPIHATLVPMFLLMKSLGLLNTHLGLILPYIAFNLPITIFILVSFMKSFPRDIEESAIMDGCGVFRIFFSIILPMTRPALATVIILNFINNWNEFSFALVLINDDSLKTLPLGLANFAGQFTTNYGAQMAGLTMAVIPVIIIYLLLEDYLVKGMTAGAVKG</sequence>
<evidence type="ECO:0000256" key="3">
    <source>
        <dbReference type="ARBA" id="ARBA00022475"/>
    </source>
</evidence>
<comment type="similarity">
    <text evidence="7">Belongs to the binding-protein-dependent transport system permease family.</text>
</comment>
<keyword evidence="4 7" id="KW-0812">Transmembrane</keyword>
<evidence type="ECO:0000313" key="9">
    <source>
        <dbReference type="EMBL" id="KSU80280.1"/>
    </source>
</evidence>
<accession>A0A0V8J098</accession>
<proteinExistence type="inferred from homology"/>
<dbReference type="SUPFAM" id="SSF161098">
    <property type="entry name" value="MetI-like"/>
    <property type="match status" value="1"/>
</dbReference>
<comment type="caution">
    <text evidence="9">The sequence shown here is derived from an EMBL/GenBank/DDBJ whole genome shotgun (WGS) entry which is preliminary data.</text>
</comment>
<evidence type="ECO:0000256" key="5">
    <source>
        <dbReference type="ARBA" id="ARBA00022989"/>
    </source>
</evidence>
<evidence type="ECO:0000256" key="2">
    <source>
        <dbReference type="ARBA" id="ARBA00022448"/>
    </source>
</evidence>
<dbReference type="PANTHER" id="PTHR43744:SF12">
    <property type="entry name" value="ABC TRANSPORTER PERMEASE PROTEIN MG189-RELATED"/>
    <property type="match status" value="1"/>
</dbReference>
<evidence type="ECO:0000313" key="10">
    <source>
        <dbReference type="Proteomes" id="UP000054099"/>
    </source>
</evidence>
<keyword evidence="10" id="KW-1185">Reference proteome</keyword>
<feature type="transmembrane region" description="Helical" evidence="7">
    <location>
        <begin position="28"/>
        <end position="50"/>
    </location>
</feature>
<evidence type="ECO:0000256" key="4">
    <source>
        <dbReference type="ARBA" id="ARBA00022692"/>
    </source>
</evidence>
<protein>
    <submittedName>
        <fullName evidence="9">ABC transporter permease</fullName>
    </submittedName>
</protein>
<keyword evidence="3" id="KW-1003">Cell membrane</keyword>
<dbReference type="AlphaFoldDB" id="A0A0V8J098"/>
<keyword evidence="5 7" id="KW-1133">Transmembrane helix</keyword>
<gene>
    <name evidence="9" type="ORF">AS030_20290</name>
</gene>
<dbReference type="Pfam" id="PF00528">
    <property type="entry name" value="BPD_transp_1"/>
    <property type="match status" value="1"/>
</dbReference>
<dbReference type="InterPro" id="IPR000515">
    <property type="entry name" value="MetI-like"/>
</dbReference>
<dbReference type="GO" id="GO:0055085">
    <property type="term" value="P:transmembrane transport"/>
    <property type="evidence" value="ECO:0007669"/>
    <property type="project" value="InterPro"/>
</dbReference>
<reference evidence="9 10" key="1">
    <citation type="journal article" date="2014" name="Antonie Van Leeuwenhoek">
        <title>Fictibacillus enclensis sp. nov., isolated from marine sediment.</title>
        <authorList>
            <person name="Dastager S.G."/>
            <person name="Mawlankar R."/>
            <person name="Srinivasan K."/>
            <person name="Tang S.K."/>
            <person name="Lee J.C."/>
            <person name="Ramana V.V."/>
            <person name="Shouche Y.S."/>
        </authorList>
    </citation>
    <scope>NUCLEOTIDE SEQUENCE [LARGE SCALE GENOMIC DNA]</scope>
    <source>
        <strain evidence="9 10">NIO-1003</strain>
    </source>
</reference>
<feature type="transmembrane region" description="Helical" evidence="7">
    <location>
        <begin position="159"/>
        <end position="179"/>
    </location>
</feature>
<feature type="transmembrane region" description="Helical" evidence="7">
    <location>
        <begin position="200"/>
        <end position="222"/>
    </location>
</feature>
<feature type="domain" description="ABC transmembrane type-1" evidence="8">
    <location>
        <begin position="88"/>
        <end position="279"/>
    </location>
</feature>
<dbReference type="PANTHER" id="PTHR43744">
    <property type="entry name" value="ABC TRANSPORTER PERMEASE PROTEIN MG189-RELATED-RELATED"/>
    <property type="match status" value="1"/>
</dbReference>
<dbReference type="PROSITE" id="PS50928">
    <property type="entry name" value="ABC_TM1"/>
    <property type="match status" value="1"/>
</dbReference>
<dbReference type="EMBL" id="LNQN01000007">
    <property type="protein sequence ID" value="KSU80280.1"/>
    <property type="molecule type" value="Genomic_DNA"/>
</dbReference>
<keyword evidence="2 7" id="KW-0813">Transport</keyword>
<evidence type="ECO:0000256" key="7">
    <source>
        <dbReference type="RuleBase" id="RU363032"/>
    </source>
</evidence>
<evidence type="ECO:0000256" key="1">
    <source>
        <dbReference type="ARBA" id="ARBA00004651"/>
    </source>
</evidence>
<dbReference type="InterPro" id="IPR035906">
    <property type="entry name" value="MetI-like_sf"/>
</dbReference>
<evidence type="ECO:0000259" key="8">
    <source>
        <dbReference type="PROSITE" id="PS50928"/>
    </source>
</evidence>
<dbReference type="GO" id="GO:0005886">
    <property type="term" value="C:plasma membrane"/>
    <property type="evidence" value="ECO:0007669"/>
    <property type="project" value="UniProtKB-SubCell"/>
</dbReference>
<dbReference type="Gene3D" id="1.10.3720.10">
    <property type="entry name" value="MetI-like"/>
    <property type="match status" value="1"/>
</dbReference>
<feature type="transmembrane region" description="Helical" evidence="7">
    <location>
        <begin position="258"/>
        <end position="279"/>
    </location>
</feature>
<name>A0A0V8J098_9BACL</name>
<comment type="subcellular location">
    <subcellularLocation>
        <location evidence="1 7">Cell membrane</location>
        <topology evidence="1 7">Multi-pass membrane protein</topology>
    </subcellularLocation>
</comment>
<dbReference type="Proteomes" id="UP000054099">
    <property type="component" value="Unassembled WGS sequence"/>
</dbReference>
<keyword evidence="6 7" id="KW-0472">Membrane</keyword>
<feature type="transmembrane region" description="Helical" evidence="7">
    <location>
        <begin position="87"/>
        <end position="113"/>
    </location>
</feature>
<organism evidence="9 10">
    <name type="scientific">Fictibacillus enclensis</name>
    <dbReference type="NCBI Taxonomy" id="1017270"/>
    <lineage>
        <taxon>Bacteria</taxon>
        <taxon>Bacillati</taxon>
        <taxon>Bacillota</taxon>
        <taxon>Bacilli</taxon>
        <taxon>Bacillales</taxon>
        <taxon>Fictibacillaceae</taxon>
        <taxon>Fictibacillus</taxon>
    </lineage>
</organism>
<dbReference type="RefSeq" id="WP_061975150.1">
    <property type="nucleotide sequence ID" value="NZ_FMAV01000005.1"/>
</dbReference>